<evidence type="ECO:0000259" key="10">
    <source>
        <dbReference type="PROSITE" id="PS50109"/>
    </source>
</evidence>
<keyword evidence="5" id="KW-0547">Nucleotide-binding</keyword>
<dbReference type="SMART" id="SM00388">
    <property type="entry name" value="HisKA"/>
    <property type="match status" value="1"/>
</dbReference>
<dbReference type="PROSITE" id="PS50109">
    <property type="entry name" value="HIS_KIN"/>
    <property type="match status" value="1"/>
</dbReference>
<protein>
    <recommendedName>
        <fullName evidence="2">histidine kinase</fullName>
        <ecNumber evidence="2">2.7.13.3</ecNumber>
    </recommendedName>
</protein>
<evidence type="ECO:0000256" key="9">
    <source>
        <dbReference type="SAM" id="Phobius"/>
    </source>
</evidence>
<dbReference type="Pfam" id="PF00512">
    <property type="entry name" value="HisKA"/>
    <property type="match status" value="1"/>
</dbReference>
<dbReference type="InterPro" id="IPR050351">
    <property type="entry name" value="BphY/WalK/GraS-like"/>
</dbReference>
<dbReference type="SUPFAM" id="SSF47384">
    <property type="entry name" value="Homodimeric domain of signal transducing histidine kinase"/>
    <property type="match status" value="1"/>
</dbReference>
<evidence type="ECO:0000256" key="2">
    <source>
        <dbReference type="ARBA" id="ARBA00012438"/>
    </source>
</evidence>
<proteinExistence type="predicted"/>
<feature type="transmembrane region" description="Helical" evidence="9">
    <location>
        <begin position="181"/>
        <end position="205"/>
    </location>
</feature>
<keyword evidence="9" id="KW-1133">Transmembrane helix</keyword>
<dbReference type="InterPro" id="IPR036097">
    <property type="entry name" value="HisK_dim/P_sf"/>
</dbReference>
<sequence>MALDFNTILLMMAVISCLSAIALYLLYRLLPETPGLKHAAIAGACQAVTPMVLLARGIIDPMISILLSNAAYLLAGAFYYQAVRQLCDLAMEWRWPMAIILVFYPLIIIFLDGEDLSKRVFISSIAIGCLTFMSSWVLWKGQIQLSRRGLAIVFATATLLCVIRIFFILDQPSMSQSDFKSAYLIFMLGIVTSIGVMVGIVVIVFDRLREQLKFQLQEVTAAHDVARIALREQKDFMAMLSHEFKTPLSIIKANADAVAMIDNPPAPFIRESLERIQQTSLRLSDLVDGCLSDERISTVIEENELFMTSLDLVELLRGLSQEYGVRFVDAHAPPALHIQGDRYLVSILFSNLISNARKFARKHENTEVRLLSPPQNSTAPITVEVFDDGQGVAEQERKRIFDKYYRASSETQPQGSGLGLFFVKRIVELHGGAVSVECRQGTVFSVALPVEGAARCSSCAY</sequence>
<evidence type="ECO:0000256" key="7">
    <source>
        <dbReference type="ARBA" id="ARBA00022840"/>
    </source>
</evidence>
<organism evidence="11 12">
    <name type="scientific">Pseudomonas sediminis</name>
    <dbReference type="NCBI Taxonomy" id="1691904"/>
    <lineage>
        <taxon>Bacteria</taxon>
        <taxon>Pseudomonadati</taxon>
        <taxon>Pseudomonadota</taxon>
        <taxon>Gammaproteobacteria</taxon>
        <taxon>Pseudomonadales</taxon>
        <taxon>Pseudomonadaceae</taxon>
        <taxon>Pseudomonas</taxon>
    </lineage>
</organism>
<dbReference type="GO" id="GO:0030295">
    <property type="term" value="F:protein kinase activator activity"/>
    <property type="evidence" value="ECO:0007669"/>
    <property type="project" value="TreeGrafter"/>
</dbReference>
<gene>
    <name evidence="11" type="ORF">CDO35_20960</name>
</gene>
<feature type="transmembrane region" description="Helical" evidence="9">
    <location>
        <begin position="95"/>
        <end position="113"/>
    </location>
</feature>
<dbReference type="GO" id="GO:0007234">
    <property type="term" value="P:osmosensory signaling via phosphorelay pathway"/>
    <property type="evidence" value="ECO:0007669"/>
    <property type="project" value="TreeGrafter"/>
</dbReference>
<dbReference type="CDD" id="cd00082">
    <property type="entry name" value="HisKA"/>
    <property type="match status" value="1"/>
</dbReference>
<comment type="caution">
    <text evidence="11">The sequence shown here is derived from an EMBL/GenBank/DDBJ whole genome shotgun (WGS) entry which is preliminary data.</text>
</comment>
<feature type="transmembrane region" description="Helical" evidence="9">
    <location>
        <begin position="65"/>
        <end position="83"/>
    </location>
</feature>
<dbReference type="PANTHER" id="PTHR42878">
    <property type="entry name" value="TWO-COMPONENT HISTIDINE KINASE"/>
    <property type="match status" value="1"/>
</dbReference>
<keyword evidence="9" id="KW-0812">Transmembrane</keyword>
<dbReference type="Proteomes" id="UP000229504">
    <property type="component" value="Unassembled WGS sequence"/>
</dbReference>
<keyword evidence="8" id="KW-0902">Two-component regulatory system</keyword>
<keyword evidence="9" id="KW-0472">Membrane</keyword>
<dbReference type="SUPFAM" id="SSF55874">
    <property type="entry name" value="ATPase domain of HSP90 chaperone/DNA topoisomerase II/histidine kinase"/>
    <property type="match status" value="1"/>
</dbReference>
<evidence type="ECO:0000313" key="12">
    <source>
        <dbReference type="Proteomes" id="UP000229504"/>
    </source>
</evidence>
<dbReference type="InterPro" id="IPR036890">
    <property type="entry name" value="HATPase_C_sf"/>
</dbReference>
<dbReference type="SMART" id="SM00387">
    <property type="entry name" value="HATPase_c"/>
    <property type="match status" value="1"/>
</dbReference>
<keyword evidence="3" id="KW-0597">Phosphoprotein</keyword>
<evidence type="ECO:0000256" key="5">
    <source>
        <dbReference type="ARBA" id="ARBA00022741"/>
    </source>
</evidence>
<evidence type="ECO:0000256" key="8">
    <source>
        <dbReference type="ARBA" id="ARBA00023012"/>
    </source>
</evidence>
<evidence type="ECO:0000256" key="4">
    <source>
        <dbReference type="ARBA" id="ARBA00022679"/>
    </source>
</evidence>
<dbReference type="Gene3D" id="1.10.287.130">
    <property type="match status" value="1"/>
</dbReference>
<dbReference type="PRINTS" id="PR00344">
    <property type="entry name" value="BCTRLSENSOR"/>
</dbReference>
<dbReference type="AlphaFoldDB" id="A0A2G5FDF3"/>
<keyword evidence="7" id="KW-0067">ATP-binding</keyword>
<evidence type="ECO:0000256" key="3">
    <source>
        <dbReference type="ARBA" id="ARBA00022553"/>
    </source>
</evidence>
<dbReference type="EC" id="2.7.13.3" evidence="2"/>
<dbReference type="PANTHER" id="PTHR42878:SF7">
    <property type="entry name" value="SENSOR HISTIDINE KINASE GLRK"/>
    <property type="match status" value="1"/>
</dbReference>
<dbReference type="EMBL" id="NIQU01000011">
    <property type="protein sequence ID" value="PIA66019.1"/>
    <property type="molecule type" value="Genomic_DNA"/>
</dbReference>
<evidence type="ECO:0000313" key="11">
    <source>
        <dbReference type="EMBL" id="PIA66019.1"/>
    </source>
</evidence>
<reference evidence="12" key="1">
    <citation type="submission" date="2017-06" db="EMBL/GenBank/DDBJ databases">
        <authorList>
            <person name="Rastogi G."/>
            <person name="Vaishampayan P."/>
            <person name="Seuylemezian A."/>
        </authorList>
    </citation>
    <scope>NUCLEOTIDE SEQUENCE [LARGE SCALE GENOMIC DNA]</scope>
    <source>
        <strain evidence="12">PI11</strain>
    </source>
</reference>
<evidence type="ECO:0000256" key="6">
    <source>
        <dbReference type="ARBA" id="ARBA00022777"/>
    </source>
</evidence>
<feature type="transmembrane region" description="Helical" evidence="9">
    <location>
        <begin position="150"/>
        <end position="169"/>
    </location>
</feature>
<dbReference type="GO" id="GO:0005524">
    <property type="term" value="F:ATP binding"/>
    <property type="evidence" value="ECO:0007669"/>
    <property type="project" value="UniProtKB-KW"/>
</dbReference>
<dbReference type="GO" id="GO:0000155">
    <property type="term" value="F:phosphorelay sensor kinase activity"/>
    <property type="evidence" value="ECO:0007669"/>
    <property type="project" value="InterPro"/>
</dbReference>
<comment type="catalytic activity">
    <reaction evidence="1">
        <text>ATP + protein L-histidine = ADP + protein N-phospho-L-histidine.</text>
        <dbReference type="EC" id="2.7.13.3"/>
    </reaction>
</comment>
<dbReference type="RefSeq" id="WP_099526542.1">
    <property type="nucleotide sequence ID" value="NZ_NIQU01000011.1"/>
</dbReference>
<dbReference type="CDD" id="cd00075">
    <property type="entry name" value="HATPase"/>
    <property type="match status" value="1"/>
</dbReference>
<dbReference type="InterPro" id="IPR005467">
    <property type="entry name" value="His_kinase_dom"/>
</dbReference>
<dbReference type="InterPro" id="IPR004358">
    <property type="entry name" value="Sig_transdc_His_kin-like_C"/>
</dbReference>
<accession>A0A2G5FDF3</accession>
<feature type="transmembrane region" description="Helical" evidence="9">
    <location>
        <begin position="119"/>
        <end position="138"/>
    </location>
</feature>
<dbReference type="InterPro" id="IPR003594">
    <property type="entry name" value="HATPase_dom"/>
</dbReference>
<keyword evidence="4" id="KW-0808">Transferase</keyword>
<dbReference type="InterPro" id="IPR003661">
    <property type="entry name" value="HisK_dim/P_dom"/>
</dbReference>
<dbReference type="Pfam" id="PF02518">
    <property type="entry name" value="HATPase_c"/>
    <property type="match status" value="1"/>
</dbReference>
<feature type="domain" description="Histidine kinase" evidence="10">
    <location>
        <begin position="239"/>
        <end position="452"/>
    </location>
</feature>
<feature type="transmembrane region" description="Helical" evidence="9">
    <location>
        <begin position="6"/>
        <end position="27"/>
    </location>
</feature>
<dbReference type="Gene3D" id="3.30.565.10">
    <property type="entry name" value="Histidine kinase-like ATPase, C-terminal domain"/>
    <property type="match status" value="1"/>
</dbReference>
<dbReference type="GO" id="GO:0000156">
    <property type="term" value="F:phosphorelay response regulator activity"/>
    <property type="evidence" value="ECO:0007669"/>
    <property type="project" value="TreeGrafter"/>
</dbReference>
<keyword evidence="6" id="KW-0418">Kinase</keyword>
<evidence type="ECO:0000256" key="1">
    <source>
        <dbReference type="ARBA" id="ARBA00000085"/>
    </source>
</evidence>
<name>A0A2G5FDF3_9PSED</name>